<dbReference type="InterPro" id="IPR053926">
    <property type="entry name" value="RecX_HTH_1st"/>
</dbReference>
<evidence type="ECO:0000256" key="1">
    <source>
        <dbReference type="ARBA" id="ARBA00004496"/>
    </source>
</evidence>
<dbReference type="Gene3D" id="1.10.10.10">
    <property type="entry name" value="Winged helix-like DNA-binding domain superfamily/Winged helix DNA-binding domain"/>
    <property type="match status" value="2"/>
</dbReference>
<dbReference type="Proteomes" id="UP000254051">
    <property type="component" value="Unassembled WGS sequence"/>
</dbReference>
<comment type="subcellular location">
    <subcellularLocation>
        <location evidence="1 5">Cytoplasm</location>
    </subcellularLocation>
</comment>
<evidence type="ECO:0000313" key="8">
    <source>
        <dbReference type="EMBL" id="SUQ12143.1"/>
    </source>
</evidence>
<dbReference type="OrthoDB" id="9804967at2"/>
<evidence type="ECO:0000259" key="7">
    <source>
        <dbReference type="Pfam" id="PF21982"/>
    </source>
</evidence>
<feature type="domain" description="RecX first three-helical" evidence="7">
    <location>
        <begin position="59"/>
        <end position="96"/>
    </location>
</feature>
<dbReference type="HAMAP" id="MF_01114">
    <property type="entry name" value="RecX"/>
    <property type="match status" value="1"/>
</dbReference>
<dbReference type="GO" id="GO:0006282">
    <property type="term" value="P:regulation of DNA repair"/>
    <property type="evidence" value="ECO:0007669"/>
    <property type="project" value="UniProtKB-UniRule"/>
</dbReference>
<reference evidence="9" key="1">
    <citation type="submission" date="2017-07" db="EMBL/GenBank/DDBJ databases">
        <authorList>
            <person name="Varghese N."/>
            <person name="Submissions S."/>
        </authorList>
    </citation>
    <scope>NUCLEOTIDE SEQUENCE [LARGE SCALE GENOMIC DNA]</scope>
    <source>
        <strain evidence="9">NLAE-zl-C134</strain>
    </source>
</reference>
<dbReference type="GO" id="GO:0005737">
    <property type="term" value="C:cytoplasm"/>
    <property type="evidence" value="ECO:0007669"/>
    <property type="project" value="UniProtKB-SubCell"/>
</dbReference>
<organism evidence="8 9">
    <name type="scientific">Faecalicatena contorta</name>
    <dbReference type="NCBI Taxonomy" id="39482"/>
    <lineage>
        <taxon>Bacteria</taxon>
        <taxon>Bacillati</taxon>
        <taxon>Bacillota</taxon>
        <taxon>Clostridia</taxon>
        <taxon>Lachnospirales</taxon>
        <taxon>Lachnospiraceae</taxon>
        <taxon>Faecalicatena</taxon>
    </lineage>
</organism>
<evidence type="ECO:0000256" key="5">
    <source>
        <dbReference type="HAMAP-Rule" id="MF_01114"/>
    </source>
</evidence>
<dbReference type="PANTHER" id="PTHR33602:SF1">
    <property type="entry name" value="REGULATORY PROTEIN RECX FAMILY PROTEIN"/>
    <property type="match status" value="1"/>
</dbReference>
<protein>
    <recommendedName>
        <fullName evidence="3 5">Regulatory protein RecX</fullName>
    </recommendedName>
</protein>
<gene>
    <name evidence="5" type="primary">recX</name>
    <name evidence="8" type="ORF">SAMN05216529_10135</name>
</gene>
<evidence type="ECO:0000256" key="4">
    <source>
        <dbReference type="ARBA" id="ARBA00022490"/>
    </source>
</evidence>
<evidence type="ECO:0000313" key="9">
    <source>
        <dbReference type="Proteomes" id="UP000254051"/>
    </source>
</evidence>
<dbReference type="InterPro" id="IPR053925">
    <property type="entry name" value="RecX_HTH_3rd"/>
</dbReference>
<name>A0A316A4J5_9FIRM</name>
<dbReference type="InterPro" id="IPR003783">
    <property type="entry name" value="Regulatory_RecX"/>
</dbReference>
<dbReference type="Pfam" id="PF21981">
    <property type="entry name" value="RecX_HTH3"/>
    <property type="match status" value="1"/>
</dbReference>
<dbReference type="AlphaFoldDB" id="A0A316A4J5"/>
<comment type="similarity">
    <text evidence="2 5">Belongs to the RecX family.</text>
</comment>
<dbReference type="EMBL" id="UHJJ01000001">
    <property type="protein sequence ID" value="SUQ12143.1"/>
    <property type="molecule type" value="Genomic_DNA"/>
</dbReference>
<evidence type="ECO:0000259" key="6">
    <source>
        <dbReference type="Pfam" id="PF21981"/>
    </source>
</evidence>
<keyword evidence="9" id="KW-1185">Reference proteome</keyword>
<dbReference type="InterPro" id="IPR036388">
    <property type="entry name" value="WH-like_DNA-bd_sf"/>
</dbReference>
<proteinExistence type="inferred from homology"/>
<comment type="function">
    <text evidence="5">Modulates RecA activity.</text>
</comment>
<feature type="domain" description="RecX third three-helical" evidence="6">
    <location>
        <begin position="155"/>
        <end position="196"/>
    </location>
</feature>
<keyword evidence="4 5" id="KW-0963">Cytoplasm</keyword>
<dbReference type="RefSeq" id="WP_109708216.1">
    <property type="nucleotide sequence ID" value="NZ_QGDS01000001.1"/>
</dbReference>
<accession>A0A316A4J5</accession>
<dbReference type="Pfam" id="PF21982">
    <property type="entry name" value="RecX_HTH1"/>
    <property type="match status" value="1"/>
</dbReference>
<evidence type="ECO:0000256" key="3">
    <source>
        <dbReference type="ARBA" id="ARBA00018111"/>
    </source>
</evidence>
<sequence length="204" mass="24051">MTVTKLETVTKTKYKVFLDGQFAFVLYKGELARYHIKEGALLEEAVRQKIWDEVIVKRARLRAMHLLEDMDRTESGLREKLRQGLYPEEAIEAAVQYVKSFHYIDDFRYAKQFIESRKSLKSRKEIYALLRGKGVAADKIDLAFEECYESEGEKDAIRQIIRKKRINLSQADSAEIQRLYGYLSRKGFRYEDIRQVTQNYDENA</sequence>
<dbReference type="PANTHER" id="PTHR33602">
    <property type="entry name" value="REGULATORY PROTEIN RECX FAMILY PROTEIN"/>
    <property type="match status" value="1"/>
</dbReference>
<evidence type="ECO:0000256" key="2">
    <source>
        <dbReference type="ARBA" id="ARBA00009695"/>
    </source>
</evidence>